<keyword evidence="3" id="KW-1185">Reference proteome</keyword>
<dbReference type="InterPro" id="IPR000835">
    <property type="entry name" value="HTH_MarR-typ"/>
</dbReference>
<dbReference type="GO" id="GO:0006950">
    <property type="term" value="P:response to stress"/>
    <property type="evidence" value="ECO:0007669"/>
    <property type="project" value="TreeGrafter"/>
</dbReference>
<dbReference type="PROSITE" id="PS50995">
    <property type="entry name" value="HTH_MARR_2"/>
    <property type="match status" value="1"/>
</dbReference>
<organism evidence="2 3">
    <name type="scientific">Spinactinospora alkalitolerans</name>
    <dbReference type="NCBI Taxonomy" id="687207"/>
    <lineage>
        <taxon>Bacteria</taxon>
        <taxon>Bacillati</taxon>
        <taxon>Actinomycetota</taxon>
        <taxon>Actinomycetes</taxon>
        <taxon>Streptosporangiales</taxon>
        <taxon>Nocardiopsidaceae</taxon>
        <taxon>Spinactinospora</taxon>
    </lineage>
</organism>
<name>A0A852TTC5_9ACTN</name>
<keyword evidence="2" id="KW-0238">DNA-binding</keyword>
<dbReference type="Pfam" id="PF01047">
    <property type="entry name" value="MarR"/>
    <property type="match status" value="1"/>
</dbReference>
<dbReference type="GO" id="GO:0003700">
    <property type="term" value="F:DNA-binding transcription factor activity"/>
    <property type="evidence" value="ECO:0007669"/>
    <property type="project" value="InterPro"/>
</dbReference>
<dbReference type="InterPro" id="IPR039422">
    <property type="entry name" value="MarR/SlyA-like"/>
</dbReference>
<dbReference type="GO" id="GO:0003677">
    <property type="term" value="F:DNA binding"/>
    <property type="evidence" value="ECO:0007669"/>
    <property type="project" value="UniProtKB-KW"/>
</dbReference>
<accession>A0A852TTC5</accession>
<evidence type="ECO:0000313" key="3">
    <source>
        <dbReference type="Proteomes" id="UP000589036"/>
    </source>
</evidence>
<evidence type="ECO:0000313" key="2">
    <source>
        <dbReference type="EMBL" id="NYE45364.1"/>
    </source>
</evidence>
<sequence length="150" mass="16569">MATTFESDLGRDLMVALTETVNRSDAQLKQVLDRLELTGPLADALWALDPERPAPAMKELAARLHCDPSSVTFLVDRLDRRGLIERVPGTADRRSKSVVLTEEGRKVRAELLGAAVERSLLSRLGVEDQRALLDLLRKALDAESSSHRLS</sequence>
<comment type="caution">
    <text evidence="2">The sequence shown here is derived from an EMBL/GenBank/DDBJ whole genome shotgun (WGS) entry which is preliminary data.</text>
</comment>
<dbReference type="InterPro" id="IPR036390">
    <property type="entry name" value="WH_DNA-bd_sf"/>
</dbReference>
<dbReference type="SUPFAM" id="SSF46785">
    <property type="entry name" value="Winged helix' DNA-binding domain"/>
    <property type="match status" value="1"/>
</dbReference>
<proteinExistence type="predicted"/>
<dbReference type="SMART" id="SM00347">
    <property type="entry name" value="HTH_MARR"/>
    <property type="match status" value="1"/>
</dbReference>
<dbReference type="RefSeq" id="WP_179641600.1">
    <property type="nucleotide sequence ID" value="NZ_BAAAYY010000007.1"/>
</dbReference>
<gene>
    <name evidence="2" type="ORF">HDA32_000484</name>
</gene>
<dbReference type="Proteomes" id="UP000589036">
    <property type="component" value="Unassembled WGS sequence"/>
</dbReference>
<protein>
    <submittedName>
        <fullName evidence="2">DNA-binding MarR family transcriptional regulator</fullName>
    </submittedName>
</protein>
<dbReference type="InterPro" id="IPR036388">
    <property type="entry name" value="WH-like_DNA-bd_sf"/>
</dbReference>
<dbReference type="Gene3D" id="1.10.10.10">
    <property type="entry name" value="Winged helix-like DNA-binding domain superfamily/Winged helix DNA-binding domain"/>
    <property type="match status" value="1"/>
</dbReference>
<dbReference type="PANTHER" id="PTHR33164">
    <property type="entry name" value="TRANSCRIPTIONAL REGULATOR, MARR FAMILY"/>
    <property type="match status" value="1"/>
</dbReference>
<dbReference type="PRINTS" id="PR00598">
    <property type="entry name" value="HTHMARR"/>
</dbReference>
<evidence type="ECO:0000259" key="1">
    <source>
        <dbReference type="PROSITE" id="PS50995"/>
    </source>
</evidence>
<feature type="domain" description="HTH marR-type" evidence="1">
    <location>
        <begin position="6"/>
        <end position="141"/>
    </location>
</feature>
<reference evidence="2 3" key="1">
    <citation type="submission" date="2020-07" db="EMBL/GenBank/DDBJ databases">
        <title>Sequencing the genomes of 1000 actinobacteria strains.</title>
        <authorList>
            <person name="Klenk H.-P."/>
        </authorList>
    </citation>
    <scope>NUCLEOTIDE SEQUENCE [LARGE SCALE GENOMIC DNA]</scope>
    <source>
        <strain evidence="2 3">CXB654</strain>
    </source>
</reference>
<dbReference type="EMBL" id="JACCCC010000001">
    <property type="protein sequence ID" value="NYE45364.1"/>
    <property type="molecule type" value="Genomic_DNA"/>
</dbReference>
<dbReference type="AlphaFoldDB" id="A0A852TTC5"/>
<dbReference type="PANTHER" id="PTHR33164:SF99">
    <property type="entry name" value="MARR FAMILY REGULATORY PROTEIN"/>
    <property type="match status" value="1"/>
</dbReference>